<sequence>MNVDSHAASSIQTLLGEAALAYQQGDFARAGELALQATRMEPGNAEAHYLTGLACLDTQQVNRALEHLNRALSLNPKSAEYATHFGRALAQAQRYSEALQVANIAYALPPASPLTLDVLGSVYMQCNAHERAHVLFRRAVALAPDNAICRFNAAVTDTFTGDFAGAERQFDACLARQPDYWRAYGLRSRLRTQTADRNHVDALQALLVANAGDAEAQIHLHSALGKEYEDLGDYAKAFEHLSLGKAAARRRVSYRPEQDSAMVDALIKAFPAEISTGTGYGSDEPIFIVGMPRSGTTLVERILSSHPEVYAAGELMNFGAQVERLAPADVPARLDPALIAQCHRLDWQRLGLRYVDSTRPQTAVKPRFIDKLPHNFLYLGLIAKALPKAKLICLRRHPLDTCLSNFREAFAENSSFHGYSFDLLDIGRFYVQFDRMMAHWNKVMPGRVLQVDYESLIADQASATRTLLAHCELAWHDACLHFERNTSAVATASTAQVREPIHRRAVGRWERYRPWLGPLEQLLNQAGIKTNT</sequence>
<dbReference type="InterPro" id="IPR019734">
    <property type="entry name" value="TPR_rpt"/>
</dbReference>
<name>A0ABW8JIH2_9GAMM</name>
<dbReference type="PANTHER" id="PTHR12788:SF10">
    <property type="entry name" value="PROTEIN-TYROSINE SULFOTRANSFERASE"/>
    <property type="match status" value="1"/>
</dbReference>
<dbReference type="PROSITE" id="PS50005">
    <property type="entry name" value="TPR"/>
    <property type="match status" value="2"/>
</dbReference>
<dbReference type="SUPFAM" id="SSF48452">
    <property type="entry name" value="TPR-like"/>
    <property type="match status" value="1"/>
</dbReference>
<dbReference type="PANTHER" id="PTHR12788">
    <property type="entry name" value="PROTEIN-TYROSINE SULFOTRANSFERASE 2"/>
    <property type="match status" value="1"/>
</dbReference>
<reference evidence="3 4" key="1">
    <citation type="submission" date="2020-10" db="EMBL/GenBank/DDBJ databases">
        <title>Phylogeny of dyella-like bacteria.</title>
        <authorList>
            <person name="Fu J."/>
        </authorList>
    </citation>
    <scope>NUCLEOTIDE SEQUENCE [LARGE SCALE GENOMIC DNA]</scope>
    <source>
        <strain evidence="3 4">JP1</strain>
    </source>
</reference>
<evidence type="ECO:0000313" key="4">
    <source>
        <dbReference type="Proteomes" id="UP001620461"/>
    </source>
</evidence>
<dbReference type="InterPro" id="IPR027417">
    <property type="entry name" value="P-loop_NTPase"/>
</dbReference>
<evidence type="ECO:0000256" key="2">
    <source>
        <dbReference type="PROSITE-ProRule" id="PRU00339"/>
    </source>
</evidence>
<dbReference type="EMBL" id="JADIKJ010000004">
    <property type="protein sequence ID" value="MFK2899677.1"/>
    <property type="molecule type" value="Genomic_DNA"/>
</dbReference>
<protein>
    <submittedName>
        <fullName evidence="3">Sulfotransferase</fullName>
    </submittedName>
</protein>
<evidence type="ECO:0000313" key="3">
    <source>
        <dbReference type="EMBL" id="MFK2899677.1"/>
    </source>
</evidence>
<keyword evidence="2" id="KW-0802">TPR repeat</keyword>
<dbReference type="Gene3D" id="1.25.40.10">
    <property type="entry name" value="Tetratricopeptide repeat domain"/>
    <property type="match status" value="1"/>
</dbReference>
<keyword evidence="4" id="KW-1185">Reference proteome</keyword>
<feature type="repeat" description="TPR" evidence="2">
    <location>
        <begin position="113"/>
        <end position="146"/>
    </location>
</feature>
<dbReference type="InterPro" id="IPR026634">
    <property type="entry name" value="TPST-like"/>
</dbReference>
<proteinExistence type="predicted"/>
<gene>
    <name evidence="3" type="ORF">ISP15_04955</name>
</gene>
<dbReference type="Proteomes" id="UP001620461">
    <property type="component" value="Unassembled WGS sequence"/>
</dbReference>
<feature type="repeat" description="TPR" evidence="2">
    <location>
        <begin position="45"/>
        <end position="78"/>
    </location>
</feature>
<dbReference type="SUPFAM" id="SSF52540">
    <property type="entry name" value="P-loop containing nucleoside triphosphate hydrolases"/>
    <property type="match status" value="1"/>
</dbReference>
<dbReference type="Pfam" id="PF13469">
    <property type="entry name" value="Sulfotransfer_3"/>
    <property type="match status" value="1"/>
</dbReference>
<dbReference type="SMART" id="SM00028">
    <property type="entry name" value="TPR"/>
    <property type="match status" value="6"/>
</dbReference>
<keyword evidence="1" id="KW-0808">Transferase</keyword>
<dbReference type="InterPro" id="IPR011990">
    <property type="entry name" value="TPR-like_helical_dom_sf"/>
</dbReference>
<evidence type="ECO:0000256" key="1">
    <source>
        <dbReference type="ARBA" id="ARBA00022679"/>
    </source>
</evidence>
<dbReference type="Pfam" id="PF13432">
    <property type="entry name" value="TPR_16"/>
    <property type="match status" value="1"/>
</dbReference>
<accession>A0ABW8JIH2</accession>
<dbReference type="RefSeq" id="WP_404545732.1">
    <property type="nucleotide sequence ID" value="NZ_JADIKJ010000004.1"/>
</dbReference>
<comment type="caution">
    <text evidence="3">The sequence shown here is derived from an EMBL/GenBank/DDBJ whole genome shotgun (WGS) entry which is preliminary data.</text>
</comment>
<dbReference type="Gene3D" id="3.40.50.300">
    <property type="entry name" value="P-loop containing nucleotide triphosphate hydrolases"/>
    <property type="match status" value="1"/>
</dbReference>
<organism evidence="3 4">
    <name type="scientific">Dyella jejuensis</name>
    <dbReference type="NCBI Taxonomy" id="1432009"/>
    <lineage>
        <taxon>Bacteria</taxon>
        <taxon>Pseudomonadati</taxon>
        <taxon>Pseudomonadota</taxon>
        <taxon>Gammaproteobacteria</taxon>
        <taxon>Lysobacterales</taxon>
        <taxon>Rhodanobacteraceae</taxon>
        <taxon>Dyella</taxon>
    </lineage>
</organism>